<organism evidence="1 2">
    <name type="scientific">Deinococcus aerophilus</name>
    <dbReference type="NCBI Taxonomy" id="522488"/>
    <lineage>
        <taxon>Bacteria</taxon>
        <taxon>Thermotogati</taxon>
        <taxon>Deinococcota</taxon>
        <taxon>Deinococci</taxon>
        <taxon>Deinococcales</taxon>
        <taxon>Deinococcaceae</taxon>
        <taxon>Deinococcus</taxon>
    </lineage>
</organism>
<gene>
    <name evidence="1" type="ORF">GCM10010841_17320</name>
</gene>
<name>A0ABQ2GRF9_9DEIO</name>
<accession>A0ABQ2GRF9</accession>
<dbReference type="Proteomes" id="UP000661918">
    <property type="component" value="Unassembled WGS sequence"/>
</dbReference>
<comment type="caution">
    <text evidence="1">The sequence shown here is derived from an EMBL/GenBank/DDBJ whole genome shotgun (WGS) entry which is preliminary data.</text>
</comment>
<evidence type="ECO:0000313" key="1">
    <source>
        <dbReference type="EMBL" id="GGM09465.1"/>
    </source>
</evidence>
<dbReference type="EMBL" id="BMOM01000011">
    <property type="protein sequence ID" value="GGM09465.1"/>
    <property type="molecule type" value="Genomic_DNA"/>
</dbReference>
<sequence>MEDMLVPLFFLGSVVAFPLLRRQMIHRHRMELLREQAARDPVDRAALSGPLPEPAAELALRLPEPHRLYALALLCRLQDALAGEHAAPLDVRNRFLVTQARHDYLPATLRAYLDLTPAARARIAARGQSAEALLREQLEQISAGVSDALRLDHTAADRLLTQGHFLQDRFFQERFEQQSAVSGQTPGG</sequence>
<keyword evidence="2" id="KW-1185">Reference proteome</keyword>
<reference evidence="2" key="1">
    <citation type="journal article" date="2019" name="Int. J. Syst. Evol. Microbiol.">
        <title>The Global Catalogue of Microorganisms (GCM) 10K type strain sequencing project: providing services to taxonomists for standard genome sequencing and annotation.</title>
        <authorList>
            <consortium name="The Broad Institute Genomics Platform"/>
            <consortium name="The Broad Institute Genome Sequencing Center for Infectious Disease"/>
            <person name="Wu L."/>
            <person name="Ma J."/>
        </authorList>
    </citation>
    <scope>NUCLEOTIDE SEQUENCE [LARGE SCALE GENOMIC DNA]</scope>
    <source>
        <strain evidence="2">JCM 15443</strain>
    </source>
</reference>
<evidence type="ECO:0000313" key="2">
    <source>
        <dbReference type="Proteomes" id="UP000661918"/>
    </source>
</evidence>
<proteinExistence type="predicted"/>
<protein>
    <submittedName>
        <fullName evidence="1">Uncharacterized protein</fullName>
    </submittedName>
</protein>